<protein>
    <submittedName>
        <fullName evidence="1">Armadillo-like helical</fullName>
    </submittedName>
</protein>
<dbReference type="GO" id="GO:0044611">
    <property type="term" value="C:nuclear pore inner ring"/>
    <property type="evidence" value="ECO:0007669"/>
    <property type="project" value="TreeGrafter"/>
</dbReference>
<proteinExistence type="predicted"/>
<keyword evidence="2" id="KW-1185">Reference proteome</keyword>
<accession>A0A5E4MR26</accession>
<evidence type="ECO:0000313" key="1">
    <source>
        <dbReference type="EMBL" id="VVC32777.1"/>
    </source>
</evidence>
<dbReference type="OrthoDB" id="102511at2759"/>
<reference evidence="1 2" key="1">
    <citation type="submission" date="2019-08" db="EMBL/GenBank/DDBJ databases">
        <authorList>
            <person name="Alioto T."/>
            <person name="Alioto T."/>
            <person name="Gomez Garrido J."/>
        </authorList>
    </citation>
    <scope>NUCLEOTIDE SEQUENCE [LARGE SCALE GENOMIC DNA]</scope>
</reference>
<dbReference type="GO" id="GO:0006405">
    <property type="term" value="P:RNA export from nucleus"/>
    <property type="evidence" value="ECO:0007669"/>
    <property type="project" value="TreeGrafter"/>
</dbReference>
<dbReference type="PANTHER" id="PTHR31431:SF1">
    <property type="entry name" value="NUCLEOPORIN NUP188"/>
    <property type="match status" value="1"/>
</dbReference>
<name>A0A5E4MR26_9HEMI</name>
<dbReference type="EMBL" id="CABPRJ010000959">
    <property type="protein sequence ID" value="VVC32777.1"/>
    <property type="molecule type" value="Genomic_DNA"/>
</dbReference>
<dbReference type="Proteomes" id="UP000325440">
    <property type="component" value="Unassembled WGS sequence"/>
</dbReference>
<dbReference type="PANTHER" id="PTHR31431">
    <property type="entry name" value="NUCLEOPORIN NUP188 HOMOLOG"/>
    <property type="match status" value="1"/>
</dbReference>
<evidence type="ECO:0000313" key="2">
    <source>
        <dbReference type="Proteomes" id="UP000325440"/>
    </source>
</evidence>
<dbReference type="GO" id="GO:0017056">
    <property type="term" value="F:structural constituent of nuclear pore"/>
    <property type="evidence" value="ECO:0007669"/>
    <property type="project" value="InterPro"/>
</dbReference>
<dbReference type="GO" id="GO:0006606">
    <property type="term" value="P:protein import into nucleus"/>
    <property type="evidence" value="ECO:0007669"/>
    <property type="project" value="TreeGrafter"/>
</dbReference>
<gene>
    <name evidence="1" type="ORF">CINCED_3A020988</name>
</gene>
<organism evidence="1 2">
    <name type="scientific">Cinara cedri</name>
    <dbReference type="NCBI Taxonomy" id="506608"/>
    <lineage>
        <taxon>Eukaryota</taxon>
        <taxon>Metazoa</taxon>
        <taxon>Ecdysozoa</taxon>
        <taxon>Arthropoda</taxon>
        <taxon>Hexapoda</taxon>
        <taxon>Insecta</taxon>
        <taxon>Pterygota</taxon>
        <taxon>Neoptera</taxon>
        <taxon>Paraneoptera</taxon>
        <taxon>Hemiptera</taxon>
        <taxon>Sternorrhyncha</taxon>
        <taxon>Aphidomorpha</taxon>
        <taxon>Aphidoidea</taxon>
        <taxon>Aphididae</taxon>
        <taxon>Lachninae</taxon>
        <taxon>Cinara</taxon>
    </lineage>
</organism>
<dbReference type="InterPro" id="IPR044840">
    <property type="entry name" value="Nup188"/>
</dbReference>
<sequence length="1669" mass="193846">MGSIYWKEFYFKLNKLNVNYADESIESMIYDCLDDMKKGIFKYKSHSSSRLAFYKNDKSDTEYLYPIISQLLFISEQDAKTVYEKYNELVCKNKLSKSMTEIEFHNECVNVWNFYNEEILFLFRSLKLILTAAENQHSHYSAVCKKFVQKQNWKEWYISLRKQLAYIRTLTFFDTIVYKPLQKIVHKHLLTFVLNQQIELLQLIVLTSLRIDSITKDDFNFWITNLIDNDFGRNQTLEYDYNNLKTAYSPLINQISSLETLHSLQIITMFWEEENYIWSTNLDFDDSDKRIRMIQPSSDYGAVLVAWTLLHLKGKFGIKNTQKLEVYTEAMSVLKLWPSLLGMCQSSAVKDHPIIDKLGRVLCENLIIESIELDLFELVDYDPIVIKLVSYLLKRNARLSIETISNLESGIGLFVNKFIEMYPVDLYHLFELFTSIIKGAPHSLNKVWKLMNDIHTFNAVAPPDGQYIYQQETDTFSLTDQYYVKDSIWSIEFPKNTTFIINGENIRFNIKVPVFYFLNSTINNFRMYRDEDRKTTSYTNTKELLINSIKIIQSIANVATSLNNDIMKTCETLLTLVPSVSYIDSNYAADPEVVSEILKLARHILVYFPEQTLCYFNANNFFPFLMNSLEDSIVNLHPFSQNSIALMILKYGPEVYPVLTQYVKLIEASLKIRHTLVCQTATCGVMFVFKTIMPLLAVSDFFIGPKEKMDLGWACMRLIYVVSMLQPESVEDTLIMPIKKVLDLCLPHSPTSIASLMILNIATIGEKDFTKIMHNYHSWTTGFGKRNIQCLIFALSLLNYTIETKSLPDVNRSTNTAIFDPERRLAVLLSYRLTVFHNKLNTLSLTILGTLAEKRFVSFNLSMGFNNEERARTEMLSYLKLHRLHSTNIVKMLKFLHNAIAYQCKMFEIILNVELIENCIKENKQIESINDSILWFIEVELETDDFKQEQENSIYLETLGIIHTLWYNRFNLAMNYLQQNKNFWKLLFKPLFHNKMISEINSEVFSILSLQAHYCPIESNKEFSEQLNIFLKTRLNTILTGFLKFFEENNDDSIDIKRKLIYSWKFFTLLVLKHRNADVNDKHGVINNILKLFIIELKGNDTSSIVSLGESLLIMLKMWEKDCIMNSKSTIDNLQTILKLFNNNSALAESHLSKTTVLIVINEISSIIFSDDTFCTDNAHEDFISNEMYSVICELAEKQLENIYITDHEYRSILINLKLTNSVFYKIIPIINRLSTSWHQSSHLTNTIGQMLTYIDKCNKDHQISTITIEVSDFLVYMSSIKQFHSQFGTQPFIIKHLCTVLSVKCVTSTSNEYDIKYDDLKRLCVYKNYFKMLFNFLINCDSCVKKEAIHQLTSIFLDLSIILNFPNNKKVSSSHLNLVQSVIKLMNLIVSKEYYYYWQSIGGLCYIALEKIIISIWDCAYGSYRQLNDPDNLIISIFKNEKVQLNLPGWKTRGDIFTKKDLLTIKTTRKILFDILYSCNSILARIMIPPYEIVSLLQLGLSDASVFRNIISNEVIVDKKFSTFSTIDGLIEMIVFLSDKITRHGVVSTSLISALNERYALDVELSSLNDALELCVYTFTSQLLMKVSQNSDNNEHLNEIADVAKNMSFLLYRTISKDVEDKRITSFDIRSQQSNGDRSEDLLIGFMKLLEFIKDINRTSAALTKKDI</sequence>